<dbReference type="PANTHER" id="PTHR32322:SF2">
    <property type="entry name" value="EAMA DOMAIN-CONTAINING PROTEIN"/>
    <property type="match status" value="1"/>
</dbReference>
<accession>A0A9X4IBK3</accession>
<sequence length="300" mass="31604">MPAFSPTRHAAPLLVAGCILFGLGSLIVKFSSVGPYALSMWRLLTAGLIFACLTRFFGHKLPENRRAVWWSLLAGVFLAFDLALWAESIHAVGPGISTLLNSLQIFFLTAFGFFLFGEQPSRRQSAAMAAAVAGVVLIAAPEFGSNSAAAWGFASGTASGAMLAASMLAVRKAHQAETVALFPMMLLISLGGVVSLILPALLFDRHALYPANAADIGLVLVYGAVMQCLAWGMIAYTVPLLPLSLTGLLLLTEPAAALLIDAFWLGKTVEPMQWCGVWITLAAVYLGSPRGPSPGHTSAS</sequence>
<evidence type="ECO:0000256" key="5">
    <source>
        <dbReference type="ARBA" id="ARBA00023136"/>
    </source>
</evidence>
<feature type="transmembrane region" description="Helical" evidence="6">
    <location>
        <begin position="12"/>
        <end position="30"/>
    </location>
</feature>
<feature type="transmembrane region" description="Helical" evidence="6">
    <location>
        <begin position="182"/>
        <end position="202"/>
    </location>
</feature>
<evidence type="ECO:0000256" key="3">
    <source>
        <dbReference type="ARBA" id="ARBA00022692"/>
    </source>
</evidence>
<proteinExistence type="inferred from homology"/>
<dbReference type="Proteomes" id="UP001149607">
    <property type="component" value="Chromosome"/>
</dbReference>
<dbReference type="SUPFAM" id="SSF103481">
    <property type="entry name" value="Multidrug resistance efflux transporter EmrE"/>
    <property type="match status" value="2"/>
</dbReference>
<dbReference type="PANTHER" id="PTHR32322">
    <property type="entry name" value="INNER MEMBRANE TRANSPORTER"/>
    <property type="match status" value="1"/>
</dbReference>
<reference evidence="8" key="1">
    <citation type="submission" date="2022-10" db="EMBL/GenBank/DDBJ databases">
        <authorList>
            <person name="Boutroux M."/>
        </authorList>
    </citation>
    <scope>NUCLEOTIDE SEQUENCE</scope>
    <source>
        <strain evidence="8">51.81</strain>
    </source>
</reference>
<feature type="transmembrane region" description="Helical" evidence="6">
    <location>
        <begin position="214"/>
        <end position="236"/>
    </location>
</feature>
<dbReference type="InterPro" id="IPR000620">
    <property type="entry name" value="EamA_dom"/>
</dbReference>
<dbReference type="InterPro" id="IPR037185">
    <property type="entry name" value="EmrE-like"/>
</dbReference>
<dbReference type="AlphaFoldDB" id="A0A9X4IBK3"/>
<keyword evidence="5 6" id="KW-0472">Membrane</keyword>
<feature type="transmembrane region" description="Helical" evidence="6">
    <location>
        <begin position="125"/>
        <end position="143"/>
    </location>
</feature>
<dbReference type="EMBL" id="CP146598">
    <property type="protein sequence ID" value="WWY04180.1"/>
    <property type="molecule type" value="Genomic_DNA"/>
</dbReference>
<dbReference type="Pfam" id="PF00892">
    <property type="entry name" value="EamA"/>
    <property type="match status" value="2"/>
</dbReference>
<protein>
    <submittedName>
        <fullName evidence="8">DMT family transporter</fullName>
    </submittedName>
</protein>
<dbReference type="EMBL" id="JAPQFL010000006">
    <property type="protein sequence ID" value="MDD9328479.1"/>
    <property type="molecule type" value="Genomic_DNA"/>
</dbReference>
<evidence type="ECO:0000313" key="8">
    <source>
        <dbReference type="EMBL" id="MDD9328479.1"/>
    </source>
</evidence>
<evidence type="ECO:0000256" key="2">
    <source>
        <dbReference type="ARBA" id="ARBA00007362"/>
    </source>
</evidence>
<feature type="domain" description="EamA" evidence="7">
    <location>
        <begin position="13"/>
        <end position="139"/>
    </location>
</feature>
<dbReference type="GO" id="GO:0016020">
    <property type="term" value="C:membrane"/>
    <property type="evidence" value="ECO:0007669"/>
    <property type="project" value="UniProtKB-SubCell"/>
</dbReference>
<organism evidence="8">
    <name type="scientific">Neisseria leonii</name>
    <dbReference type="NCBI Taxonomy" id="2995413"/>
    <lineage>
        <taxon>Bacteria</taxon>
        <taxon>Pseudomonadati</taxon>
        <taxon>Pseudomonadota</taxon>
        <taxon>Betaproteobacteria</taxon>
        <taxon>Neisseriales</taxon>
        <taxon>Neisseriaceae</taxon>
        <taxon>Neisseria</taxon>
    </lineage>
</organism>
<name>A0A9X4IBK3_9NEIS</name>
<gene>
    <name evidence="8" type="ORF">ORY91_001906</name>
    <name evidence="9" type="ORF">V9W64_03820</name>
</gene>
<feature type="transmembrane region" description="Helical" evidence="6">
    <location>
        <begin position="68"/>
        <end position="86"/>
    </location>
</feature>
<comment type="similarity">
    <text evidence="2">Belongs to the EamA transporter family.</text>
</comment>
<keyword evidence="4 6" id="KW-1133">Transmembrane helix</keyword>
<comment type="subcellular location">
    <subcellularLocation>
        <location evidence="1">Membrane</location>
        <topology evidence="1">Multi-pass membrane protein</topology>
    </subcellularLocation>
</comment>
<feature type="domain" description="EamA" evidence="7">
    <location>
        <begin position="157"/>
        <end position="286"/>
    </location>
</feature>
<reference evidence="9" key="2">
    <citation type="submission" date="2024-02" db="EMBL/GenBank/DDBJ databases">
        <title>Neisseria leonii sp. nov.</title>
        <authorList>
            <person name="Boutroux M."/>
            <person name="Favre-Rochex S."/>
            <person name="Gorgette O."/>
            <person name="Touak G."/>
            <person name="Muhle E."/>
            <person name="Chesneau O."/>
            <person name="Clermont D."/>
            <person name="Rahi P."/>
        </authorList>
    </citation>
    <scope>NUCLEOTIDE SEQUENCE</scope>
    <source>
        <strain evidence="9">51.81</strain>
    </source>
</reference>
<evidence type="ECO:0000313" key="10">
    <source>
        <dbReference type="Proteomes" id="UP001149607"/>
    </source>
</evidence>
<feature type="transmembrane region" description="Helical" evidence="6">
    <location>
        <begin position="98"/>
        <end position="116"/>
    </location>
</feature>
<evidence type="ECO:0000256" key="6">
    <source>
        <dbReference type="SAM" id="Phobius"/>
    </source>
</evidence>
<dbReference type="Gene3D" id="1.10.3730.20">
    <property type="match status" value="1"/>
</dbReference>
<keyword evidence="3 6" id="KW-0812">Transmembrane</keyword>
<dbReference type="InterPro" id="IPR050638">
    <property type="entry name" value="AA-Vitamin_Transporters"/>
</dbReference>
<feature type="transmembrane region" description="Helical" evidence="6">
    <location>
        <begin position="149"/>
        <end position="170"/>
    </location>
</feature>
<evidence type="ECO:0000256" key="4">
    <source>
        <dbReference type="ARBA" id="ARBA00022989"/>
    </source>
</evidence>
<keyword evidence="10" id="KW-1185">Reference proteome</keyword>
<dbReference type="RefSeq" id="WP_274585582.1">
    <property type="nucleotide sequence ID" value="NZ_CP146598.1"/>
</dbReference>
<evidence type="ECO:0000256" key="1">
    <source>
        <dbReference type="ARBA" id="ARBA00004141"/>
    </source>
</evidence>
<evidence type="ECO:0000313" key="9">
    <source>
        <dbReference type="EMBL" id="WWY04180.1"/>
    </source>
</evidence>
<evidence type="ECO:0000259" key="7">
    <source>
        <dbReference type="Pfam" id="PF00892"/>
    </source>
</evidence>
<feature type="transmembrane region" description="Helical" evidence="6">
    <location>
        <begin position="243"/>
        <end position="265"/>
    </location>
</feature>
<feature type="transmembrane region" description="Helical" evidence="6">
    <location>
        <begin position="36"/>
        <end position="56"/>
    </location>
</feature>